<dbReference type="InterPro" id="IPR035932">
    <property type="entry name" value="HflD-like_sf"/>
</dbReference>
<reference evidence="6" key="1">
    <citation type="journal article" date="2019" name="Genome Announc.">
        <title>Draft Genome Sequence of Pseudoalteromonas piscicida Strain 36Y ROTHPW, an Hypersaline Seawater Isolate from the South Coast of Sonora, Mexico.</title>
        <authorList>
            <person name="Sanchez-Diaz R."/>
            <person name="Molina-Garza Z.J."/>
            <person name="Cruz-Suarez L.E."/>
            <person name="Selvin J."/>
            <person name="Kiran G.S."/>
            <person name="Ibarra-Gamez J.C."/>
            <person name="Gomez-Gil B."/>
            <person name="Galaviz-Silva L."/>
        </authorList>
    </citation>
    <scope>NUCLEOTIDE SEQUENCE [LARGE SCALE GENOMIC DNA]</scope>
    <source>
        <strain evidence="6">36Y_RITHPW</strain>
    </source>
</reference>
<keyword evidence="3 4" id="KW-0472">Membrane</keyword>
<dbReference type="EMBL" id="NKHF01000029">
    <property type="protein sequence ID" value="PCK32462.1"/>
    <property type="molecule type" value="Genomic_DNA"/>
</dbReference>
<dbReference type="GO" id="GO:0005886">
    <property type="term" value="C:plasma membrane"/>
    <property type="evidence" value="ECO:0007669"/>
    <property type="project" value="UniProtKB-SubCell"/>
</dbReference>
<gene>
    <name evidence="4" type="primary">hflD</name>
    <name evidence="5" type="ORF">CEX98_06965</name>
</gene>
<name>A0A2A5JSL6_PSEO7</name>
<dbReference type="OrthoDB" id="9788031at2"/>
<comment type="caution">
    <text evidence="5">The sequence shown here is derived from an EMBL/GenBank/DDBJ whole genome shotgun (WGS) entry which is preliminary data.</text>
</comment>
<dbReference type="InterPro" id="IPR007451">
    <property type="entry name" value="HflD"/>
</dbReference>
<evidence type="ECO:0000313" key="5">
    <source>
        <dbReference type="EMBL" id="PCK32462.1"/>
    </source>
</evidence>
<evidence type="ECO:0000256" key="4">
    <source>
        <dbReference type="HAMAP-Rule" id="MF_00695"/>
    </source>
</evidence>
<keyword evidence="2 4" id="KW-0963">Cytoplasm</keyword>
<dbReference type="Gene3D" id="1.10.3890.10">
    <property type="entry name" value="HflD-like"/>
    <property type="match status" value="1"/>
</dbReference>
<keyword evidence="6" id="KW-1185">Reference proteome</keyword>
<dbReference type="Pfam" id="PF04356">
    <property type="entry name" value="DUF489"/>
    <property type="match status" value="1"/>
</dbReference>
<dbReference type="Proteomes" id="UP000228621">
    <property type="component" value="Unassembled WGS sequence"/>
</dbReference>
<dbReference type="AlphaFoldDB" id="A0A2A5JSL6"/>
<dbReference type="PANTHER" id="PTHR38100:SF1">
    <property type="entry name" value="HIGH FREQUENCY LYSOGENIZATION PROTEIN HFLD"/>
    <property type="match status" value="1"/>
</dbReference>
<evidence type="ECO:0000256" key="1">
    <source>
        <dbReference type="ARBA" id="ARBA00022475"/>
    </source>
</evidence>
<comment type="similarity">
    <text evidence="4">Belongs to the HflD family.</text>
</comment>
<dbReference type="GO" id="GO:0005737">
    <property type="term" value="C:cytoplasm"/>
    <property type="evidence" value="ECO:0007669"/>
    <property type="project" value="UniProtKB-SubCell"/>
</dbReference>
<keyword evidence="1 4" id="KW-1003">Cell membrane</keyword>
<evidence type="ECO:0000313" key="6">
    <source>
        <dbReference type="Proteomes" id="UP000228621"/>
    </source>
</evidence>
<sequence>MHNQYVMPLAAMCQISKLVQKCARYGTFNENEVEGFLKSIINTSPERPEDVYPDKFAIKTGCKTLIEQLSAGGEKDVEMVKYVGAMMQLERVLTSDSKSLDLLAQKIQQVERQLLHFDICESQIVASLADIYGQVISPLGPKIQVFGKPELLKQPATQQKIRALLLAGIRSAVLWRQLGGKRRHFFFAKKKIISAAKSYL</sequence>
<dbReference type="SUPFAM" id="SSF101322">
    <property type="entry name" value="YcfC-like"/>
    <property type="match status" value="1"/>
</dbReference>
<dbReference type="RefSeq" id="WP_099641385.1">
    <property type="nucleotide sequence ID" value="NZ_JAQPZX010000008.1"/>
</dbReference>
<comment type="subcellular location">
    <subcellularLocation>
        <location evidence="4">Cytoplasm</location>
    </subcellularLocation>
    <subcellularLocation>
        <location evidence="4">Cell membrane</location>
        <topology evidence="4">Peripheral membrane protein</topology>
        <orientation evidence="4">Cytoplasmic side</orientation>
    </subcellularLocation>
</comment>
<accession>A0A2A5JSL6</accession>
<protein>
    <recommendedName>
        <fullName evidence="4">High frequency lysogenization protein HflD homolog</fullName>
    </recommendedName>
</protein>
<dbReference type="NCBIfam" id="NF001246">
    <property type="entry name" value="PRK00218.1-2"/>
    <property type="match status" value="1"/>
</dbReference>
<dbReference type="PANTHER" id="PTHR38100">
    <property type="entry name" value="HIGH FREQUENCY LYSOGENIZATION PROTEIN HFLD"/>
    <property type="match status" value="1"/>
</dbReference>
<organism evidence="5 6">
    <name type="scientific">Pseudoalteromonas piscicida</name>
    <dbReference type="NCBI Taxonomy" id="43662"/>
    <lineage>
        <taxon>Bacteria</taxon>
        <taxon>Pseudomonadati</taxon>
        <taxon>Pseudomonadota</taxon>
        <taxon>Gammaproteobacteria</taxon>
        <taxon>Alteromonadales</taxon>
        <taxon>Pseudoalteromonadaceae</taxon>
        <taxon>Pseudoalteromonas</taxon>
    </lineage>
</organism>
<proteinExistence type="inferred from homology"/>
<dbReference type="HAMAP" id="MF_00695">
    <property type="entry name" value="HflD_protein"/>
    <property type="match status" value="1"/>
</dbReference>
<evidence type="ECO:0000256" key="3">
    <source>
        <dbReference type="ARBA" id="ARBA00023136"/>
    </source>
</evidence>
<evidence type="ECO:0000256" key="2">
    <source>
        <dbReference type="ARBA" id="ARBA00022490"/>
    </source>
</evidence>